<reference evidence="2" key="1">
    <citation type="submission" date="2017-11" db="EMBL/GenBank/DDBJ databases">
        <authorList>
            <person name="Kuznetsova I."/>
            <person name="Sazanova A."/>
            <person name="Chirak E."/>
            <person name="Safronova V."/>
            <person name="Willems A."/>
        </authorList>
    </citation>
    <scope>NUCLEOTIDE SEQUENCE [LARGE SCALE GENOMIC DNA]</scope>
    <source>
        <strain evidence="2">CCBAU 03422</strain>
    </source>
</reference>
<dbReference type="Proteomes" id="UP000241764">
    <property type="component" value="Unassembled WGS sequence"/>
</dbReference>
<comment type="caution">
    <text evidence="1">The sequence shown here is derived from an EMBL/GenBank/DDBJ whole genome shotgun (WGS) entry which is preliminary data.</text>
</comment>
<gene>
    <name evidence="1" type="ORF">CU103_14335</name>
</gene>
<dbReference type="EMBL" id="PGGM01000005">
    <property type="protein sequence ID" value="PSH64200.1"/>
    <property type="molecule type" value="Genomic_DNA"/>
</dbReference>
<protein>
    <submittedName>
        <fullName evidence="1">Uncharacterized protein</fullName>
    </submittedName>
</protein>
<evidence type="ECO:0000313" key="1">
    <source>
        <dbReference type="EMBL" id="PSH64200.1"/>
    </source>
</evidence>
<accession>A0A2P7BCK7</accession>
<evidence type="ECO:0000313" key="2">
    <source>
        <dbReference type="Proteomes" id="UP000241764"/>
    </source>
</evidence>
<organism evidence="1 2">
    <name type="scientific">Phyllobacterium sophorae</name>
    <dbReference type="NCBI Taxonomy" id="1520277"/>
    <lineage>
        <taxon>Bacteria</taxon>
        <taxon>Pseudomonadati</taxon>
        <taxon>Pseudomonadota</taxon>
        <taxon>Alphaproteobacteria</taxon>
        <taxon>Hyphomicrobiales</taxon>
        <taxon>Phyllobacteriaceae</taxon>
        <taxon>Phyllobacterium</taxon>
    </lineage>
</organism>
<name>A0A2P7BCK7_9HYPH</name>
<keyword evidence="2" id="KW-1185">Reference proteome</keyword>
<proteinExistence type="predicted"/>
<sequence length="95" mass="10553">MGPRVKPEDDGKVVAIRGYPFVVMSKSRLATVGFDPPEDDGEVVAIREHTLCGDQQGRFLGTPLEPGTTDDREVVAIRELSFRGDEQESFGYRRV</sequence>
<dbReference type="AlphaFoldDB" id="A0A2P7BCK7"/>